<keyword evidence="2" id="KW-0813">Transport</keyword>
<dbReference type="InterPro" id="IPR045324">
    <property type="entry name" value="Small_multidrug_res"/>
</dbReference>
<keyword evidence="4 9" id="KW-0812">Transmembrane</keyword>
<gene>
    <name evidence="11" type="ORF">QOZ99_000133</name>
</gene>
<proteinExistence type="inferred from homology"/>
<evidence type="ECO:0000256" key="5">
    <source>
        <dbReference type="ARBA" id="ARBA00022989"/>
    </source>
</evidence>
<protein>
    <recommendedName>
        <fullName evidence="8">Guanidinium exporter</fullName>
    </recommendedName>
</protein>
<comment type="caution">
    <text evidence="11">The sequence shown here is derived from an EMBL/GenBank/DDBJ whole genome shotgun (WGS) entry which is preliminary data.</text>
</comment>
<evidence type="ECO:0000256" key="2">
    <source>
        <dbReference type="ARBA" id="ARBA00022448"/>
    </source>
</evidence>
<keyword evidence="3" id="KW-1003">Cell membrane</keyword>
<sequence length="104" mass="10873">MAWAYLIIAALFEVVFALSMKYSDGFSRLWPSVVTIASVSASFAFLTLAIKDLPVSVAYPVWTAIGTLGTVLLGALVLGEALSPMKLVCVVIIVIGIAGLKVAA</sequence>
<dbReference type="PANTHER" id="PTHR30561:SF0">
    <property type="entry name" value="GUANIDINIUM EXPORTER"/>
    <property type="match status" value="1"/>
</dbReference>
<evidence type="ECO:0000256" key="6">
    <source>
        <dbReference type="ARBA" id="ARBA00023136"/>
    </source>
</evidence>
<dbReference type="InterPro" id="IPR000390">
    <property type="entry name" value="Small_drug/metabolite_transptr"/>
</dbReference>
<dbReference type="Proteomes" id="UP001235094">
    <property type="component" value="Unassembled WGS sequence"/>
</dbReference>
<comment type="subcellular location">
    <subcellularLocation>
        <location evidence="1 9">Cell membrane</location>
        <topology evidence="1 9">Multi-pass membrane protein</topology>
    </subcellularLocation>
</comment>
<keyword evidence="12" id="KW-1185">Reference proteome</keyword>
<dbReference type="RefSeq" id="WP_306887941.1">
    <property type="nucleotide sequence ID" value="NZ_JAUSVR010000001.1"/>
</dbReference>
<organism evidence="11 12">
    <name type="scientific">Ancylobacter amanitiformis</name>
    <dbReference type="NCBI Taxonomy" id="217069"/>
    <lineage>
        <taxon>Bacteria</taxon>
        <taxon>Pseudomonadati</taxon>
        <taxon>Pseudomonadota</taxon>
        <taxon>Alphaproteobacteria</taxon>
        <taxon>Hyphomicrobiales</taxon>
        <taxon>Xanthobacteraceae</taxon>
        <taxon>Ancylobacter</taxon>
    </lineage>
</organism>
<evidence type="ECO:0000256" key="9">
    <source>
        <dbReference type="RuleBase" id="RU003942"/>
    </source>
</evidence>
<dbReference type="SUPFAM" id="SSF103481">
    <property type="entry name" value="Multidrug resistance efflux transporter EmrE"/>
    <property type="match status" value="1"/>
</dbReference>
<evidence type="ECO:0000256" key="3">
    <source>
        <dbReference type="ARBA" id="ARBA00022475"/>
    </source>
</evidence>
<comment type="similarity">
    <text evidence="7">Belongs to the drug/metabolite transporter (DMT) superfamily. Small multidrug resistance (SMR) (TC 2.A.7.1) family. Gdx/SugE subfamily.</text>
</comment>
<dbReference type="InterPro" id="IPR037185">
    <property type="entry name" value="EmrE-like"/>
</dbReference>
<keyword evidence="6 10" id="KW-0472">Membrane</keyword>
<evidence type="ECO:0000256" key="7">
    <source>
        <dbReference type="ARBA" id="ARBA00038151"/>
    </source>
</evidence>
<evidence type="ECO:0000256" key="8">
    <source>
        <dbReference type="ARBA" id="ARBA00039168"/>
    </source>
</evidence>
<dbReference type="EMBL" id="JAUSVR010000001">
    <property type="protein sequence ID" value="MDQ0509256.1"/>
    <property type="molecule type" value="Genomic_DNA"/>
</dbReference>
<accession>A0ABU0LKN1</accession>
<evidence type="ECO:0000313" key="11">
    <source>
        <dbReference type="EMBL" id="MDQ0509256.1"/>
    </source>
</evidence>
<feature type="transmembrane region" description="Helical" evidence="10">
    <location>
        <begin position="57"/>
        <end position="79"/>
    </location>
</feature>
<name>A0ABU0LKN1_9HYPH</name>
<evidence type="ECO:0000313" key="12">
    <source>
        <dbReference type="Proteomes" id="UP001235094"/>
    </source>
</evidence>
<reference evidence="11 12" key="1">
    <citation type="submission" date="2023-07" db="EMBL/GenBank/DDBJ databases">
        <title>Genomic Encyclopedia of Type Strains, Phase IV (KMG-IV): sequencing the most valuable type-strain genomes for metagenomic binning, comparative biology and taxonomic classification.</title>
        <authorList>
            <person name="Goeker M."/>
        </authorList>
    </citation>
    <scope>NUCLEOTIDE SEQUENCE [LARGE SCALE GENOMIC DNA]</scope>
    <source>
        <strain evidence="11 12">DSM 15561</strain>
    </source>
</reference>
<evidence type="ECO:0000256" key="10">
    <source>
        <dbReference type="SAM" id="Phobius"/>
    </source>
</evidence>
<feature type="transmembrane region" description="Helical" evidence="10">
    <location>
        <begin position="33"/>
        <end position="50"/>
    </location>
</feature>
<dbReference type="Gene3D" id="1.10.3730.20">
    <property type="match status" value="1"/>
</dbReference>
<evidence type="ECO:0000256" key="1">
    <source>
        <dbReference type="ARBA" id="ARBA00004651"/>
    </source>
</evidence>
<feature type="transmembrane region" description="Helical" evidence="10">
    <location>
        <begin position="85"/>
        <end position="103"/>
    </location>
</feature>
<dbReference type="Pfam" id="PF00893">
    <property type="entry name" value="Multi_Drug_Res"/>
    <property type="match status" value="1"/>
</dbReference>
<keyword evidence="5 10" id="KW-1133">Transmembrane helix</keyword>
<evidence type="ECO:0000256" key="4">
    <source>
        <dbReference type="ARBA" id="ARBA00022692"/>
    </source>
</evidence>
<dbReference type="PANTHER" id="PTHR30561">
    <property type="entry name" value="SMR FAMILY PROTON-DEPENDENT DRUG EFFLUX TRANSPORTER SUGE"/>
    <property type="match status" value="1"/>
</dbReference>